<organism evidence="2 3">
    <name type="scientific">Ethanoligenens harbinense (strain DSM 18485 / JCM 12961 / CGMCC 1.5033 / YUAN-3)</name>
    <dbReference type="NCBI Taxonomy" id="663278"/>
    <lineage>
        <taxon>Bacteria</taxon>
        <taxon>Bacillati</taxon>
        <taxon>Bacillota</taxon>
        <taxon>Clostridia</taxon>
        <taxon>Eubacteriales</taxon>
        <taxon>Oscillospiraceae</taxon>
        <taxon>Ethanoligenens</taxon>
    </lineage>
</organism>
<dbReference type="AlphaFoldDB" id="E6U946"/>
<gene>
    <name evidence="2" type="ordered locus">Ethha_0528</name>
</gene>
<reference evidence="2 3" key="1">
    <citation type="submission" date="2010-12" db="EMBL/GenBank/DDBJ databases">
        <title>Complete sequence of Ethanoligenens harbinense YUAN-3.</title>
        <authorList>
            <person name="Lucas S."/>
            <person name="Copeland A."/>
            <person name="Lapidus A."/>
            <person name="Cheng J.-F."/>
            <person name="Bruce D."/>
            <person name="Goodwin L."/>
            <person name="Pitluck S."/>
            <person name="Chertkov O."/>
            <person name="Misra M."/>
            <person name="Detter J.C."/>
            <person name="Han C."/>
            <person name="Tapia R."/>
            <person name="Land M."/>
            <person name="Hauser L."/>
            <person name="Jeffries C."/>
            <person name="Kyrpides N."/>
            <person name="Ivanova N."/>
            <person name="Mikhailova N."/>
            <person name="Wang A."/>
            <person name="Mouttaki H."/>
            <person name="He Z."/>
            <person name="Zhou J."/>
            <person name="Hemme C.L."/>
            <person name="Woyke T."/>
        </authorList>
    </citation>
    <scope>NUCLEOTIDE SEQUENCE [LARGE SCALE GENOMIC DNA]</scope>
    <source>
        <strain evidence="3">DSM 18485 / JCM 12961 / CGMCC 1.5033 / YUAN-3</strain>
    </source>
</reference>
<dbReference type="PANTHER" id="PTHR37305:SF1">
    <property type="entry name" value="MEMBRANE PROTEIN"/>
    <property type="match status" value="1"/>
</dbReference>
<feature type="transmembrane region" description="Helical" evidence="1">
    <location>
        <begin position="206"/>
        <end position="232"/>
    </location>
</feature>
<sequence>MELFRHELYKVFTRKMVWIGLIFATVLVLFSSFATSSQLTQMYGNMNGFYKNFYSGNEGPITDQLRQKASEWIKTDGKALNLKIATGQATVQDKQTLAFYSQIAQPDTLTSNRADKISGLKSDEQKANDGYDQKKANLNIAMLNGIQTSSLYFTLPLGNDIEFPIGLGFVVMGILILLGVSPIFTDEYSTNMDLLILSSKRGRRSVVTSKILSTVVYCMAVSLFVLLLNFLIQVASLGIHGLNAPIQLNSVFTDSPYAITYGNYLIIQFGLSTLACVFFGLLVLFVSSVSVNVLLPFFICGALFASTAFINSLGSAVPTALAEFSNLSYTELMRVDELFKSFKTYNLFGQPVLYLNLTIGLYIIITALAICLTYIIFKRREAK</sequence>
<evidence type="ECO:0000313" key="2">
    <source>
        <dbReference type="EMBL" id="ADU26110.1"/>
    </source>
</evidence>
<dbReference type="RefSeq" id="WP_013484482.1">
    <property type="nucleotide sequence ID" value="NC_014828.1"/>
</dbReference>
<name>E6U946_ETHHY</name>
<feature type="transmembrane region" description="Helical" evidence="1">
    <location>
        <begin position="353"/>
        <end position="377"/>
    </location>
</feature>
<feature type="transmembrane region" description="Helical" evidence="1">
    <location>
        <begin position="293"/>
        <end position="314"/>
    </location>
</feature>
<dbReference type="eggNOG" id="COG1277">
    <property type="taxonomic scope" value="Bacteria"/>
</dbReference>
<proteinExistence type="predicted"/>
<evidence type="ECO:0000313" key="3">
    <source>
        <dbReference type="Proteomes" id="UP000001551"/>
    </source>
</evidence>
<keyword evidence="1" id="KW-0472">Membrane</keyword>
<feature type="transmembrane region" description="Helical" evidence="1">
    <location>
        <begin position="265"/>
        <end position="286"/>
    </location>
</feature>
<keyword evidence="1" id="KW-0812">Transmembrane</keyword>
<dbReference type="EMBL" id="CP002400">
    <property type="protein sequence ID" value="ADU26110.1"/>
    <property type="molecule type" value="Genomic_DNA"/>
</dbReference>
<keyword evidence="3" id="KW-1185">Reference proteome</keyword>
<dbReference type="PANTHER" id="PTHR37305">
    <property type="entry name" value="INTEGRAL MEMBRANE PROTEIN-RELATED"/>
    <property type="match status" value="1"/>
</dbReference>
<dbReference type="HOGENOM" id="CLU_060298_0_0_9"/>
<keyword evidence="1" id="KW-1133">Transmembrane helix</keyword>
<accession>E6U946</accession>
<evidence type="ECO:0000256" key="1">
    <source>
        <dbReference type="SAM" id="Phobius"/>
    </source>
</evidence>
<protein>
    <submittedName>
        <fullName evidence="2">Uncharacterized protein</fullName>
    </submittedName>
</protein>
<dbReference type="KEGG" id="eha:Ethha_0528"/>
<dbReference type="STRING" id="663278.Ethha_0528"/>
<dbReference type="Proteomes" id="UP000001551">
    <property type="component" value="Chromosome"/>
</dbReference>
<feature type="transmembrane region" description="Helical" evidence="1">
    <location>
        <begin position="163"/>
        <end position="185"/>
    </location>
</feature>